<accession>A0A5B8UM40</accession>
<dbReference type="Pfam" id="PF03629">
    <property type="entry name" value="SASA"/>
    <property type="match status" value="1"/>
</dbReference>
<dbReference type="GO" id="GO:0004553">
    <property type="term" value="F:hydrolase activity, hydrolyzing O-glycosyl compounds"/>
    <property type="evidence" value="ECO:0007669"/>
    <property type="project" value="UniProtKB-ARBA"/>
</dbReference>
<dbReference type="Gene3D" id="2.60.120.200">
    <property type="match status" value="1"/>
</dbReference>
<name>A0A5B8UM40_9BACT</name>
<evidence type="ECO:0000313" key="4">
    <source>
        <dbReference type="Proteomes" id="UP000321204"/>
    </source>
</evidence>
<dbReference type="SUPFAM" id="SSF49899">
    <property type="entry name" value="Concanavalin A-like lectins/glucanases"/>
    <property type="match status" value="1"/>
</dbReference>
<dbReference type="GO" id="GO:0016788">
    <property type="term" value="F:hydrolase activity, acting on ester bonds"/>
    <property type="evidence" value="ECO:0007669"/>
    <property type="project" value="UniProtKB-ARBA"/>
</dbReference>
<keyword evidence="4" id="KW-1185">Reference proteome</keyword>
<dbReference type="InterPro" id="IPR036514">
    <property type="entry name" value="SGNH_hydro_sf"/>
</dbReference>
<dbReference type="InterPro" id="IPR005181">
    <property type="entry name" value="SASA"/>
</dbReference>
<organism evidence="3 4">
    <name type="scientific">Flavisolibacter ginsenosidimutans</name>
    <dbReference type="NCBI Taxonomy" id="661481"/>
    <lineage>
        <taxon>Bacteria</taxon>
        <taxon>Pseudomonadati</taxon>
        <taxon>Bacteroidota</taxon>
        <taxon>Chitinophagia</taxon>
        <taxon>Chitinophagales</taxon>
        <taxon>Chitinophagaceae</taxon>
        <taxon>Flavisolibacter</taxon>
    </lineage>
</organism>
<protein>
    <recommendedName>
        <fullName evidence="2">Sialate O-acetylesterase domain-containing protein</fullName>
    </recommendedName>
</protein>
<dbReference type="Gene3D" id="3.40.50.1110">
    <property type="entry name" value="SGNH hydrolase"/>
    <property type="match status" value="1"/>
</dbReference>
<sequence length="491" mass="54315">MKQAILFFLYLFSVQLLFSQTPHDVILLLNIGQSNVVGRAQDDLANEVPPTPGTWWYKQSTNSLESLIESVGEGLSQATAYSMNPMLGKRLKELTGHDVIIVPAGVGNTFIVSWLKSSNYYYTRAKQMWQAALAYCASQNITVSAKYVHWLQGENDAGFTETDGYYVMLNQLASDLVSDMGVEKVFATRIGYDPNYTAATNSEKIMKAEKILNFNNPNFIMDSYSPPTYTFANGKMLSDQTHHSLLGLNQDAQDIATAINYYRNTGQKIQLAENVAALQNVTSGYINLTPNWSFDFNNNINEAAGNVLLNMQTRSGTPIPDPSYTSDGAIIISPNTGLLTSRPFSSDTFTIEIRLKMNVNEAWTTVLGTGVGDHYNKLTLHHNNSTSALYVELGTANAYYSWDLGNTVNMSNYHTFKFTQTNGILKFYLDGVQRGDEKNSTESFTMTVIGMGGGTGGPDMDGAIDFFRIKNTVDNSPLPVKFKSFKATNIK</sequence>
<dbReference type="EMBL" id="CP042433">
    <property type="protein sequence ID" value="QEC57628.1"/>
    <property type="molecule type" value="Genomic_DNA"/>
</dbReference>
<dbReference type="InterPro" id="IPR013320">
    <property type="entry name" value="ConA-like_dom_sf"/>
</dbReference>
<dbReference type="KEGG" id="fgg:FSB75_17535"/>
<dbReference type="AlphaFoldDB" id="A0A5B8UM40"/>
<dbReference type="RefSeq" id="WP_146790149.1">
    <property type="nucleotide sequence ID" value="NZ_BAABIO010000003.1"/>
</dbReference>
<gene>
    <name evidence="3" type="ORF">FSB75_17535</name>
</gene>
<dbReference type="Proteomes" id="UP000321204">
    <property type="component" value="Chromosome"/>
</dbReference>
<dbReference type="SUPFAM" id="SSF52266">
    <property type="entry name" value="SGNH hydrolase"/>
    <property type="match status" value="1"/>
</dbReference>
<feature type="domain" description="Sialate O-acetylesterase" evidence="2">
    <location>
        <begin position="29"/>
        <end position="190"/>
    </location>
</feature>
<dbReference type="OrthoDB" id="9795554at2"/>
<proteinExistence type="predicted"/>
<evidence type="ECO:0000256" key="1">
    <source>
        <dbReference type="ARBA" id="ARBA00022801"/>
    </source>
</evidence>
<keyword evidence="1" id="KW-0378">Hydrolase</keyword>
<dbReference type="Pfam" id="PF13385">
    <property type="entry name" value="Laminin_G_3"/>
    <property type="match status" value="1"/>
</dbReference>
<dbReference type="GO" id="GO:0005975">
    <property type="term" value="P:carbohydrate metabolic process"/>
    <property type="evidence" value="ECO:0007669"/>
    <property type="project" value="UniProtKB-ARBA"/>
</dbReference>
<reference evidence="3 4" key="1">
    <citation type="journal article" date="2015" name="Int. J. Syst. Evol. Microbiol.">
        <title>Flavisolibacter ginsenosidimutans sp. nov., with ginsenoside-converting activity isolated from soil used for cultivating ginseng.</title>
        <authorList>
            <person name="Zhao Y."/>
            <person name="Liu Q."/>
            <person name="Kang M.S."/>
            <person name="Jin F."/>
            <person name="Yu H."/>
            <person name="Im W.T."/>
        </authorList>
    </citation>
    <scope>NUCLEOTIDE SEQUENCE [LARGE SCALE GENOMIC DNA]</scope>
    <source>
        <strain evidence="3 4">Gsoil 636</strain>
    </source>
</reference>
<evidence type="ECO:0000259" key="2">
    <source>
        <dbReference type="Pfam" id="PF03629"/>
    </source>
</evidence>
<evidence type="ECO:0000313" key="3">
    <source>
        <dbReference type="EMBL" id="QEC57628.1"/>
    </source>
</evidence>